<dbReference type="RefSeq" id="WP_110675089.1">
    <property type="nucleotide sequence ID" value="NZ_CP035631.1"/>
</dbReference>
<comment type="subunit">
    <text evidence="8">Interacts with FtsZ via their C-terminal domains.</text>
</comment>
<evidence type="ECO:0000256" key="4">
    <source>
        <dbReference type="ARBA" id="ARBA00022692"/>
    </source>
</evidence>
<feature type="region of interest" description="Disordered" evidence="10">
    <location>
        <begin position="207"/>
        <end position="235"/>
    </location>
</feature>
<keyword evidence="7 8" id="KW-0131">Cell cycle</keyword>
<evidence type="ECO:0000313" key="13">
    <source>
        <dbReference type="Proteomes" id="UP001321526"/>
    </source>
</evidence>
<dbReference type="Gene3D" id="3.30.1400.10">
    <property type="entry name" value="ZipA, C-terminal FtsZ-binding domain"/>
    <property type="match status" value="1"/>
</dbReference>
<evidence type="ECO:0000256" key="10">
    <source>
        <dbReference type="SAM" id="MobiDB-lite"/>
    </source>
</evidence>
<evidence type="ECO:0000256" key="2">
    <source>
        <dbReference type="ARBA" id="ARBA00022519"/>
    </source>
</evidence>
<dbReference type="InterPro" id="IPR007449">
    <property type="entry name" value="ZipA_FtsZ-bd_C"/>
</dbReference>
<evidence type="ECO:0000256" key="5">
    <source>
        <dbReference type="ARBA" id="ARBA00022989"/>
    </source>
</evidence>
<dbReference type="Pfam" id="PF04354">
    <property type="entry name" value="ZipA_C"/>
    <property type="match status" value="1"/>
</dbReference>
<proteinExistence type="inferred from homology"/>
<evidence type="ECO:0000256" key="8">
    <source>
        <dbReference type="HAMAP-Rule" id="MF_00509"/>
    </source>
</evidence>
<keyword evidence="4 8" id="KW-0812">Transmembrane</keyword>
<protein>
    <recommendedName>
        <fullName evidence="8 9">Cell division protein ZipA</fullName>
    </recommendedName>
</protein>
<keyword evidence="13" id="KW-1185">Reference proteome</keyword>
<evidence type="ECO:0000256" key="1">
    <source>
        <dbReference type="ARBA" id="ARBA00022475"/>
    </source>
</evidence>
<comment type="subcellular location">
    <subcellularLocation>
        <location evidence="8">Cell inner membrane</location>
        <topology evidence="8">Single-pass type I membrane protein</topology>
    </subcellularLocation>
    <text evidence="8">Localizes to the Z ring in an FtsZ-dependent manner.</text>
</comment>
<dbReference type="GO" id="GO:0051301">
    <property type="term" value="P:cell division"/>
    <property type="evidence" value="ECO:0007669"/>
    <property type="project" value="UniProtKB-KW"/>
</dbReference>
<dbReference type="InterPro" id="IPR011919">
    <property type="entry name" value="Cell_div_ZipA"/>
</dbReference>
<dbReference type="EMBL" id="CP035631">
    <property type="protein sequence ID" value="WFF41974.1"/>
    <property type="molecule type" value="Genomic_DNA"/>
</dbReference>
<reference evidence="12 13" key="1">
    <citation type="submission" date="2019-01" db="EMBL/GenBank/DDBJ databases">
        <title>Genome sequence of Salinicola endophyticus REST5.</title>
        <authorList>
            <person name="Nascimento F.X."/>
        </authorList>
    </citation>
    <scope>NUCLEOTIDE SEQUENCE [LARGE SCALE GENOMIC DNA]</scope>
    <source>
        <strain evidence="12 13">REST5</strain>
    </source>
</reference>
<evidence type="ECO:0000256" key="9">
    <source>
        <dbReference type="RuleBase" id="RU003612"/>
    </source>
</evidence>
<keyword evidence="6 8" id="KW-0472">Membrane</keyword>
<keyword evidence="1 8" id="KW-1003">Cell membrane</keyword>
<feature type="transmembrane region" description="Helical" evidence="8">
    <location>
        <begin position="6"/>
        <end position="24"/>
    </location>
</feature>
<dbReference type="InterPro" id="IPR036765">
    <property type="entry name" value="ZipA_FtsZ-bd_C_sf"/>
</dbReference>
<dbReference type="SMART" id="SM00771">
    <property type="entry name" value="ZipA_C"/>
    <property type="match status" value="1"/>
</dbReference>
<dbReference type="PANTHER" id="PTHR38685">
    <property type="entry name" value="CELL DIVISION PROTEIN ZIPA"/>
    <property type="match status" value="1"/>
</dbReference>
<feature type="region of interest" description="Disordered" evidence="10">
    <location>
        <begin position="35"/>
        <end position="54"/>
    </location>
</feature>
<dbReference type="NCBIfam" id="TIGR02205">
    <property type="entry name" value="septum_zipA"/>
    <property type="match status" value="1"/>
</dbReference>
<feature type="region of interest" description="Disordered" evidence="10">
    <location>
        <begin position="78"/>
        <end position="108"/>
    </location>
</feature>
<feature type="region of interest" description="Disordered" evidence="10">
    <location>
        <begin position="132"/>
        <end position="195"/>
    </location>
</feature>
<dbReference type="HAMAP" id="MF_00509">
    <property type="entry name" value="ZipA"/>
    <property type="match status" value="1"/>
</dbReference>
<evidence type="ECO:0000256" key="3">
    <source>
        <dbReference type="ARBA" id="ARBA00022618"/>
    </source>
</evidence>
<evidence type="ECO:0000256" key="6">
    <source>
        <dbReference type="ARBA" id="ARBA00023136"/>
    </source>
</evidence>
<keyword evidence="5 8" id="KW-1133">Transmembrane helix</keyword>
<feature type="compositionally biased region" description="Basic and acidic residues" evidence="10">
    <location>
        <begin position="181"/>
        <end position="195"/>
    </location>
</feature>
<feature type="compositionally biased region" description="Low complexity" evidence="10">
    <location>
        <begin position="211"/>
        <end position="222"/>
    </location>
</feature>
<evidence type="ECO:0000259" key="11">
    <source>
        <dbReference type="SMART" id="SM00771"/>
    </source>
</evidence>
<dbReference type="SUPFAM" id="SSF64383">
    <property type="entry name" value="Cell-division protein ZipA, C-terminal domain"/>
    <property type="match status" value="1"/>
</dbReference>
<comment type="function">
    <text evidence="8 9">Essential cell division protein that stabilizes the FtsZ protofilaments by cross-linking them and that serves as a cytoplasmic membrane anchor for the Z ring. Also required for the recruitment to the septal ring of downstream cell division proteins.</text>
</comment>
<keyword evidence="3 8" id="KW-0132">Cell division</keyword>
<dbReference type="PANTHER" id="PTHR38685:SF1">
    <property type="entry name" value="CELL DIVISION PROTEIN ZIPA"/>
    <property type="match status" value="1"/>
</dbReference>
<feature type="domain" description="ZipA C-terminal FtsZ-binding" evidence="11">
    <location>
        <begin position="280"/>
        <end position="410"/>
    </location>
</feature>
<gene>
    <name evidence="8 12" type="primary">zipA</name>
    <name evidence="12" type="ORF">EVC62_10925</name>
</gene>
<keyword evidence="2 8" id="KW-0997">Cell inner membrane</keyword>
<comment type="similarity">
    <text evidence="8 9">Belongs to the ZipA family.</text>
</comment>
<feature type="compositionally biased region" description="Basic and acidic residues" evidence="10">
    <location>
        <begin position="89"/>
        <end position="104"/>
    </location>
</feature>
<organism evidence="12 13">
    <name type="scientific">Salinicola endophyticus</name>
    <dbReference type="NCBI Taxonomy" id="1949083"/>
    <lineage>
        <taxon>Bacteria</taxon>
        <taxon>Pseudomonadati</taxon>
        <taxon>Pseudomonadota</taxon>
        <taxon>Gammaproteobacteria</taxon>
        <taxon>Oceanospirillales</taxon>
        <taxon>Halomonadaceae</taxon>
        <taxon>Salinicola</taxon>
    </lineage>
</organism>
<sequence length="425" mass="47129">MELREWLIILGLVLVATIVIDGFRRLQRQRRVPRLDQAMESSGSDAESHVDPEEEARAAEINWELPNGGARVVRPATFERSSDGAEPIRPAEPKRQERIPDDQIKGGVFGRYKSRTSFADMQENVRSAMKAGAKRVSDSAHRLGQKRDEAAAARDEAAHARAQERLHEEPRLSTAEPAEASDGRQARADTPHLDASRLQITALTPAGEMPAASETPAAAAEAVEVRETADATTFDQAAFDRATQDEEAPRRDVVTTHPAVERAKRHHVSAARARETLSNAEEVIVISVLARTEEGFDGTTLLNLMLACGLRFSEMGIFHRYETEASDSELQFSMVNVLKPGVFDLDKMDEIVTPGVTFLMPLPGANDTAAAFEAMLETAMVLVRHLGGELKDENHSVMTAQTIEFARQRVQEFERRHRLHRYQAN</sequence>
<evidence type="ECO:0000313" key="12">
    <source>
        <dbReference type="EMBL" id="WFF41974.1"/>
    </source>
</evidence>
<evidence type="ECO:0000256" key="7">
    <source>
        <dbReference type="ARBA" id="ARBA00023306"/>
    </source>
</evidence>
<dbReference type="Proteomes" id="UP001321526">
    <property type="component" value="Chromosome"/>
</dbReference>
<feature type="compositionally biased region" description="Basic and acidic residues" evidence="10">
    <location>
        <begin position="135"/>
        <end position="171"/>
    </location>
</feature>
<accession>A0ABY8FGM6</accession>
<name>A0ABY8FGM6_9GAMM</name>